<reference evidence="1 2" key="1">
    <citation type="submission" date="2014-04" db="EMBL/GenBank/DDBJ databases">
        <authorList>
            <consortium name="DOE Joint Genome Institute"/>
            <person name="Kuo A."/>
            <person name="Tarkka M."/>
            <person name="Buscot F."/>
            <person name="Kohler A."/>
            <person name="Nagy L.G."/>
            <person name="Floudas D."/>
            <person name="Copeland A."/>
            <person name="Barry K.W."/>
            <person name="Cichocki N."/>
            <person name="Veneault-Fourrey C."/>
            <person name="LaButti K."/>
            <person name="Lindquist E.A."/>
            <person name="Lipzen A."/>
            <person name="Lundell T."/>
            <person name="Morin E."/>
            <person name="Murat C."/>
            <person name="Sun H."/>
            <person name="Tunlid A."/>
            <person name="Henrissat B."/>
            <person name="Grigoriev I.V."/>
            <person name="Hibbett D.S."/>
            <person name="Martin F."/>
            <person name="Nordberg H.P."/>
            <person name="Cantor M.N."/>
            <person name="Hua S.X."/>
        </authorList>
    </citation>
    <scope>NUCLEOTIDE SEQUENCE [LARGE SCALE GENOMIC DNA]</scope>
    <source>
        <strain evidence="1 2">F 1598</strain>
    </source>
</reference>
<dbReference type="AlphaFoldDB" id="A0A0C3B5V6"/>
<organism evidence="1 2">
    <name type="scientific">Piloderma croceum (strain F 1598)</name>
    <dbReference type="NCBI Taxonomy" id="765440"/>
    <lineage>
        <taxon>Eukaryota</taxon>
        <taxon>Fungi</taxon>
        <taxon>Dikarya</taxon>
        <taxon>Basidiomycota</taxon>
        <taxon>Agaricomycotina</taxon>
        <taxon>Agaricomycetes</taxon>
        <taxon>Agaricomycetidae</taxon>
        <taxon>Atheliales</taxon>
        <taxon>Atheliaceae</taxon>
        <taxon>Piloderma</taxon>
    </lineage>
</organism>
<dbReference type="Proteomes" id="UP000054166">
    <property type="component" value="Unassembled WGS sequence"/>
</dbReference>
<proteinExistence type="predicted"/>
<evidence type="ECO:0000313" key="1">
    <source>
        <dbReference type="EMBL" id="KIM81593.1"/>
    </source>
</evidence>
<dbReference type="InParanoid" id="A0A0C3B5V6"/>
<protein>
    <submittedName>
        <fullName evidence="1">Uncharacterized protein</fullName>
    </submittedName>
</protein>
<name>A0A0C3B5V6_PILCF</name>
<dbReference type="HOGENOM" id="CLU_2016117_0_0_1"/>
<keyword evidence="2" id="KW-1185">Reference proteome</keyword>
<sequence>MHESFESYGFERNIAFGLDDTCIRSPFGQLSTVGLIFCAQLSTNERLVLTRLYLAWSHRLSYPASPFLHLVLPILVGLHFKAKNLGPYTPFRLSAKQHRISIATKTWNNTPQLSDRSFKTSAV</sequence>
<dbReference type="EMBL" id="KN832998">
    <property type="protein sequence ID" value="KIM81593.1"/>
    <property type="molecule type" value="Genomic_DNA"/>
</dbReference>
<evidence type="ECO:0000313" key="2">
    <source>
        <dbReference type="Proteomes" id="UP000054166"/>
    </source>
</evidence>
<accession>A0A0C3B5V6</accession>
<gene>
    <name evidence="1" type="ORF">PILCRDRAFT_497151</name>
</gene>
<reference evidence="2" key="2">
    <citation type="submission" date="2015-01" db="EMBL/GenBank/DDBJ databases">
        <title>Evolutionary Origins and Diversification of the Mycorrhizal Mutualists.</title>
        <authorList>
            <consortium name="DOE Joint Genome Institute"/>
            <consortium name="Mycorrhizal Genomics Consortium"/>
            <person name="Kohler A."/>
            <person name="Kuo A."/>
            <person name="Nagy L.G."/>
            <person name="Floudas D."/>
            <person name="Copeland A."/>
            <person name="Barry K.W."/>
            <person name="Cichocki N."/>
            <person name="Veneault-Fourrey C."/>
            <person name="LaButti K."/>
            <person name="Lindquist E.A."/>
            <person name="Lipzen A."/>
            <person name="Lundell T."/>
            <person name="Morin E."/>
            <person name="Murat C."/>
            <person name="Riley R."/>
            <person name="Ohm R."/>
            <person name="Sun H."/>
            <person name="Tunlid A."/>
            <person name="Henrissat B."/>
            <person name="Grigoriev I.V."/>
            <person name="Hibbett D.S."/>
            <person name="Martin F."/>
        </authorList>
    </citation>
    <scope>NUCLEOTIDE SEQUENCE [LARGE SCALE GENOMIC DNA]</scope>
    <source>
        <strain evidence="2">F 1598</strain>
    </source>
</reference>